<dbReference type="EMBL" id="UINC01060297">
    <property type="protein sequence ID" value="SVB84662.1"/>
    <property type="molecule type" value="Genomic_DNA"/>
</dbReference>
<proteinExistence type="predicted"/>
<dbReference type="AlphaFoldDB" id="A0A382HBX0"/>
<dbReference type="InterPro" id="IPR020843">
    <property type="entry name" value="ER"/>
</dbReference>
<dbReference type="InterPro" id="IPR011032">
    <property type="entry name" value="GroES-like_sf"/>
</dbReference>
<dbReference type="PANTHER" id="PTHR43677:SF4">
    <property type="entry name" value="QUINONE OXIDOREDUCTASE-LIKE PROTEIN 2"/>
    <property type="match status" value="1"/>
</dbReference>
<dbReference type="SMART" id="SM00829">
    <property type="entry name" value="PKS_ER"/>
    <property type="match status" value="1"/>
</dbReference>
<dbReference type="SUPFAM" id="SSF51735">
    <property type="entry name" value="NAD(P)-binding Rossmann-fold domains"/>
    <property type="match status" value="1"/>
</dbReference>
<protein>
    <recommendedName>
        <fullName evidence="1">Enoyl reductase (ER) domain-containing protein</fullName>
    </recommendedName>
</protein>
<accession>A0A382HBX0</accession>
<evidence type="ECO:0000313" key="2">
    <source>
        <dbReference type="EMBL" id="SVB84662.1"/>
    </source>
</evidence>
<dbReference type="PROSITE" id="PS01162">
    <property type="entry name" value="QOR_ZETA_CRYSTAL"/>
    <property type="match status" value="1"/>
</dbReference>
<dbReference type="Gene3D" id="3.40.50.720">
    <property type="entry name" value="NAD(P)-binding Rossmann-like Domain"/>
    <property type="match status" value="1"/>
</dbReference>
<name>A0A382HBX0_9ZZZZ</name>
<dbReference type="InterPro" id="IPR051397">
    <property type="entry name" value="Zn-ADH-like_protein"/>
</dbReference>
<dbReference type="InterPro" id="IPR013149">
    <property type="entry name" value="ADH-like_C"/>
</dbReference>
<dbReference type="Pfam" id="PF00107">
    <property type="entry name" value="ADH_zinc_N"/>
    <property type="match status" value="1"/>
</dbReference>
<organism evidence="2">
    <name type="scientific">marine metagenome</name>
    <dbReference type="NCBI Taxonomy" id="408172"/>
    <lineage>
        <taxon>unclassified sequences</taxon>
        <taxon>metagenomes</taxon>
        <taxon>ecological metagenomes</taxon>
    </lineage>
</organism>
<dbReference type="GO" id="GO:0016491">
    <property type="term" value="F:oxidoreductase activity"/>
    <property type="evidence" value="ECO:0007669"/>
    <property type="project" value="InterPro"/>
</dbReference>
<reference evidence="2" key="1">
    <citation type="submission" date="2018-05" db="EMBL/GenBank/DDBJ databases">
        <authorList>
            <person name="Lanie J.A."/>
            <person name="Ng W.-L."/>
            <person name="Kazmierczak K.M."/>
            <person name="Andrzejewski T.M."/>
            <person name="Davidsen T.M."/>
            <person name="Wayne K.J."/>
            <person name="Tettelin H."/>
            <person name="Glass J.I."/>
            <person name="Rusch D."/>
            <person name="Podicherti R."/>
            <person name="Tsui H.-C.T."/>
            <person name="Winkler M.E."/>
        </authorList>
    </citation>
    <scope>NUCLEOTIDE SEQUENCE</scope>
</reference>
<dbReference type="PANTHER" id="PTHR43677">
    <property type="entry name" value="SHORT-CHAIN DEHYDROGENASE/REDUCTASE"/>
    <property type="match status" value="1"/>
</dbReference>
<dbReference type="InterPro" id="IPR013154">
    <property type="entry name" value="ADH-like_N"/>
</dbReference>
<evidence type="ECO:0000259" key="1">
    <source>
        <dbReference type="SMART" id="SM00829"/>
    </source>
</evidence>
<feature type="domain" description="Enoyl reductase (ER)" evidence="1">
    <location>
        <begin position="26"/>
        <end position="352"/>
    </location>
</feature>
<dbReference type="Pfam" id="PF08240">
    <property type="entry name" value="ADH_N"/>
    <property type="match status" value="1"/>
</dbReference>
<dbReference type="InterPro" id="IPR002364">
    <property type="entry name" value="Quin_OxRdtase/zeta-crystal_CS"/>
</dbReference>
<dbReference type="GO" id="GO:0008270">
    <property type="term" value="F:zinc ion binding"/>
    <property type="evidence" value="ECO:0007669"/>
    <property type="project" value="InterPro"/>
</dbReference>
<sequence>MNDGDGINLNIVNKIKMKNYILRKYGAPNVLNIEDSPEPVPGSEEIRVKIEKLGLNYAEVQSRKGLYGWAPKLPYTLGMEAVGTVDMIGESVKNKKVGEKVIVGCQYGTYAEKIVIPERQALPPIISFSDDENTAFPVNYLTAWVALMKVARLKSNDTVLIHAAAGGVGTAAVQIAKKNGCYVIGTASKNKKIEMLNDLGIDLAINYLHEDFEEVIKRKTDNNGVDVVLEVVGGDVFKKSMKLLNPFGRTVVVGFASLNLKKANPISWVNTWKDIPRAKVSDLAESSTGLLATHLGYLLNNGSLLREVWDELVTFTIKHGIKPIIGHRFEFNDLSKAHELMESRNSHGKIVISLPSAL</sequence>
<dbReference type="SUPFAM" id="SSF50129">
    <property type="entry name" value="GroES-like"/>
    <property type="match status" value="1"/>
</dbReference>
<dbReference type="Gene3D" id="3.90.180.10">
    <property type="entry name" value="Medium-chain alcohol dehydrogenases, catalytic domain"/>
    <property type="match status" value="1"/>
</dbReference>
<gene>
    <name evidence="2" type="ORF">METZ01_LOCUS237516</name>
</gene>
<dbReference type="InterPro" id="IPR036291">
    <property type="entry name" value="NAD(P)-bd_dom_sf"/>
</dbReference>